<dbReference type="SUPFAM" id="SSF82657">
    <property type="entry name" value="BolA-like"/>
    <property type="match status" value="1"/>
</dbReference>
<dbReference type="InterPro" id="IPR052275">
    <property type="entry name" value="Mt_Fe-S_assembly_factor"/>
</dbReference>
<evidence type="ECO:0000313" key="4">
    <source>
        <dbReference type="Proteomes" id="UP000664859"/>
    </source>
</evidence>
<organism evidence="3 4">
    <name type="scientific">Tribonema minus</name>
    <dbReference type="NCBI Taxonomy" id="303371"/>
    <lineage>
        <taxon>Eukaryota</taxon>
        <taxon>Sar</taxon>
        <taxon>Stramenopiles</taxon>
        <taxon>Ochrophyta</taxon>
        <taxon>PX clade</taxon>
        <taxon>Xanthophyceae</taxon>
        <taxon>Tribonematales</taxon>
        <taxon>Tribonemataceae</taxon>
        <taxon>Tribonema</taxon>
    </lineage>
</organism>
<keyword evidence="4" id="KW-1185">Reference proteome</keyword>
<accession>A0A836CI04</accession>
<dbReference type="PIRSF" id="PIRSF003113">
    <property type="entry name" value="BolA"/>
    <property type="match status" value="1"/>
</dbReference>
<evidence type="ECO:0000256" key="2">
    <source>
        <dbReference type="RuleBase" id="RU003860"/>
    </source>
</evidence>
<dbReference type="InterPro" id="IPR002634">
    <property type="entry name" value="BolA"/>
</dbReference>
<dbReference type="GO" id="GO:0005759">
    <property type="term" value="C:mitochondrial matrix"/>
    <property type="evidence" value="ECO:0007669"/>
    <property type="project" value="TreeGrafter"/>
</dbReference>
<gene>
    <name evidence="3" type="ORF">JKP88DRAFT_207528</name>
</gene>
<protein>
    <submittedName>
        <fullName evidence="3">Bola protein</fullName>
    </submittedName>
</protein>
<sequence length="115" mass="12523">MLRQASSLALRASRQNSTYPFFRLTQTPARWQGTEAAGSQEKAMEKLLGKELKATKVTVEDISGGCGSMYSIAIESPLFKGLSLVKQHQLVKSTLKKEIAAMHGLTLQTKVSPGQ</sequence>
<dbReference type="Gene3D" id="3.30.300.90">
    <property type="entry name" value="BolA-like"/>
    <property type="match status" value="1"/>
</dbReference>
<dbReference type="Proteomes" id="UP000664859">
    <property type="component" value="Unassembled WGS sequence"/>
</dbReference>
<comment type="similarity">
    <text evidence="1 2">Belongs to the BolA/IbaG family.</text>
</comment>
<dbReference type="InterPro" id="IPR036065">
    <property type="entry name" value="BolA-like_sf"/>
</dbReference>
<dbReference type="EMBL" id="JAFCMP010000116">
    <property type="protein sequence ID" value="KAG5185948.1"/>
    <property type="molecule type" value="Genomic_DNA"/>
</dbReference>
<dbReference type="Pfam" id="PF01722">
    <property type="entry name" value="BolA"/>
    <property type="match status" value="1"/>
</dbReference>
<proteinExistence type="inferred from homology"/>
<comment type="caution">
    <text evidence="3">The sequence shown here is derived from an EMBL/GenBank/DDBJ whole genome shotgun (WGS) entry which is preliminary data.</text>
</comment>
<dbReference type="AlphaFoldDB" id="A0A836CI04"/>
<evidence type="ECO:0000313" key="3">
    <source>
        <dbReference type="EMBL" id="KAG5185948.1"/>
    </source>
</evidence>
<dbReference type="PANTHER" id="PTHR46188">
    <property type="entry name" value="BOLA-LIKE PROTEIN 3"/>
    <property type="match status" value="1"/>
</dbReference>
<name>A0A836CI04_9STRA</name>
<evidence type="ECO:0000256" key="1">
    <source>
        <dbReference type="ARBA" id="ARBA00005578"/>
    </source>
</evidence>
<dbReference type="PANTHER" id="PTHR46188:SF1">
    <property type="entry name" value="BOLA-LIKE PROTEIN 3"/>
    <property type="match status" value="1"/>
</dbReference>
<reference evidence="3" key="1">
    <citation type="submission" date="2021-02" db="EMBL/GenBank/DDBJ databases">
        <title>First Annotated Genome of the Yellow-green Alga Tribonema minus.</title>
        <authorList>
            <person name="Mahan K.M."/>
        </authorList>
    </citation>
    <scope>NUCLEOTIDE SEQUENCE</scope>
    <source>
        <strain evidence="3">UTEX B ZZ1240</strain>
    </source>
</reference>
<dbReference type="OrthoDB" id="203381at2759"/>